<keyword evidence="2" id="KW-1185">Reference proteome</keyword>
<reference evidence="1 2" key="1">
    <citation type="submission" date="2016-10" db="EMBL/GenBank/DDBJ databases">
        <authorList>
            <person name="Varghese N."/>
            <person name="Submissions S."/>
        </authorList>
    </citation>
    <scope>NUCLEOTIDE SEQUENCE [LARGE SCALE GENOMIC DNA]</scope>
    <source>
        <strain evidence="1 2">DSM 1361</strain>
    </source>
</reference>
<organism evidence="1 2">
    <name type="scientific">Ruminobacter amylophilus</name>
    <dbReference type="NCBI Taxonomy" id="867"/>
    <lineage>
        <taxon>Bacteria</taxon>
        <taxon>Pseudomonadati</taxon>
        <taxon>Pseudomonadota</taxon>
        <taxon>Gammaproteobacteria</taxon>
        <taxon>Aeromonadales</taxon>
        <taxon>Succinivibrionaceae</taxon>
        <taxon>Ruminobacter</taxon>
    </lineage>
</organism>
<protein>
    <submittedName>
        <fullName evidence="1">Uncharacterized protein</fullName>
    </submittedName>
</protein>
<dbReference type="Proteomes" id="UP000243745">
    <property type="component" value="Unassembled WGS sequence"/>
</dbReference>
<proteinExistence type="predicted"/>
<accession>A0A662ZKS2</accession>
<sequence>MKEFKALPQDVREAIIAREEATQAAYEDSVNNSNLSDEEFKQYNDLAESNIRNDNANIDEPVYKADAKNQQINKELMAAQLNYSLIKIGELSLADIAEAVLDYRIEVPGSVYDVILSGYDRENQKLDDVALKIIKQIKADNANVKISSVPLTVENITGEKSLLNINKSSSTNPESCKDNDESCVRRSATVRLDNTIEILRSIYGDAYRFSLEAEESTPKNLK</sequence>
<dbReference type="RefSeq" id="WP_093143670.1">
    <property type="nucleotide sequence ID" value="NZ_FOXF01000065.1"/>
</dbReference>
<name>A0A662ZKS2_9GAMM</name>
<evidence type="ECO:0000313" key="1">
    <source>
        <dbReference type="EMBL" id="SFP73367.1"/>
    </source>
</evidence>
<dbReference type="EMBL" id="FOXF01000065">
    <property type="protein sequence ID" value="SFP73367.1"/>
    <property type="molecule type" value="Genomic_DNA"/>
</dbReference>
<gene>
    <name evidence="1" type="ORF">SAMN02910344_02179</name>
</gene>
<dbReference type="AlphaFoldDB" id="A0A662ZKS2"/>
<evidence type="ECO:0000313" key="2">
    <source>
        <dbReference type="Proteomes" id="UP000243745"/>
    </source>
</evidence>